<dbReference type="AlphaFoldDB" id="A0AAV4I7Q6"/>
<evidence type="ECO:0000313" key="1">
    <source>
        <dbReference type="EMBL" id="GFS04686.1"/>
    </source>
</evidence>
<keyword evidence="2" id="KW-1185">Reference proteome</keyword>
<proteinExistence type="predicted"/>
<sequence length="127" mass="13966">MYHGFHSLHVCSLNCNRFQVCHWLACGWLADSRPRAVCRLYRLVSRESRRQRVSSASPKFLVNCEQNLCSIYTTAAGSACIEGRGCCRVGRRVVAVCGVCGSRSSGGGSLGLDLMMLMMRMMVVAVV</sequence>
<organism evidence="1 2">
    <name type="scientific">Elysia marginata</name>
    <dbReference type="NCBI Taxonomy" id="1093978"/>
    <lineage>
        <taxon>Eukaryota</taxon>
        <taxon>Metazoa</taxon>
        <taxon>Spiralia</taxon>
        <taxon>Lophotrochozoa</taxon>
        <taxon>Mollusca</taxon>
        <taxon>Gastropoda</taxon>
        <taxon>Heterobranchia</taxon>
        <taxon>Euthyneura</taxon>
        <taxon>Panpulmonata</taxon>
        <taxon>Sacoglossa</taxon>
        <taxon>Placobranchoidea</taxon>
        <taxon>Plakobranchidae</taxon>
        <taxon>Elysia</taxon>
    </lineage>
</organism>
<reference evidence="1 2" key="1">
    <citation type="journal article" date="2021" name="Elife">
        <title>Chloroplast acquisition without the gene transfer in kleptoplastic sea slugs, Plakobranchus ocellatus.</title>
        <authorList>
            <person name="Maeda T."/>
            <person name="Takahashi S."/>
            <person name="Yoshida T."/>
            <person name="Shimamura S."/>
            <person name="Takaki Y."/>
            <person name="Nagai Y."/>
            <person name="Toyoda A."/>
            <person name="Suzuki Y."/>
            <person name="Arimoto A."/>
            <person name="Ishii H."/>
            <person name="Satoh N."/>
            <person name="Nishiyama T."/>
            <person name="Hasebe M."/>
            <person name="Maruyama T."/>
            <person name="Minagawa J."/>
            <person name="Obokata J."/>
            <person name="Shigenobu S."/>
        </authorList>
    </citation>
    <scope>NUCLEOTIDE SEQUENCE [LARGE SCALE GENOMIC DNA]</scope>
</reference>
<dbReference type="Proteomes" id="UP000762676">
    <property type="component" value="Unassembled WGS sequence"/>
</dbReference>
<accession>A0AAV4I7Q6</accession>
<dbReference type="EMBL" id="BMAT01009349">
    <property type="protein sequence ID" value="GFS04686.1"/>
    <property type="molecule type" value="Genomic_DNA"/>
</dbReference>
<protein>
    <submittedName>
        <fullName evidence="1">Uncharacterized protein</fullName>
    </submittedName>
</protein>
<comment type="caution">
    <text evidence="1">The sequence shown here is derived from an EMBL/GenBank/DDBJ whole genome shotgun (WGS) entry which is preliminary data.</text>
</comment>
<gene>
    <name evidence="1" type="ORF">ElyMa_004662900</name>
</gene>
<name>A0AAV4I7Q6_9GAST</name>
<evidence type="ECO:0000313" key="2">
    <source>
        <dbReference type="Proteomes" id="UP000762676"/>
    </source>
</evidence>